<dbReference type="InterPro" id="IPR009075">
    <property type="entry name" value="AcylCo_DH/oxidase_C"/>
</dbReference>
<dbReference type="InterPro" id="IPR009100">
    <property type="entry name" value="AcylCoA_DH/oxidase_NM_dom_sf"/>
</dbReference>
<dbReference type="PIRSF" id="PIRSF016578">
    <property type="entry name" value="HsaA"/>
    <property type="match status" value="1"/>
</dbReference>
<dbReference type="GO" id="GO:0008470">
    <property type="term" value="F:3-methylbutanoyl-CoA dehydrogenase activity"/>
    <property type="evidence" value="ECO:0007669"/>
    <property type="project" value="TreeGrafter"/>
</dbReference>
<evidence type="ECO:0000313" key="11">
    <source>
        <dbReference type="Proteomes" id="UP000005143"/>
    </source>
</evidence>
<dbReference type="Pfam" id="PF00441">
    <property type="entry name" value="Acyl-CoA_dh_1"/>
    <property type="match status" value="1"/>
</dbReference>
<dbReference type="Gene3D" id="1.10.540.10">
    <property type="entry name" value="Acyl-CoA dehydrogenase/oxidase, N-terminal domain"/>
    <property type="match status" value="1"/>
</dbReference>
<dbReference type="Gene3D" id="1.20.140.10">
    <property type="entry name" value="Butyryl-CoA Dehydrogenase, subunit A, domain 3"/>
    <property type="match status" value="1"/>
</dbReference>
<evidence type="ECO:0000259" key="9">
    <source>
        <dbReference type="Pfam" id="PF02771"/>
    </source>
</evidence>
<dbReference type="InterPro" id="IPR036250">
    <property type="entry name" value="AcylCo_DH-like_C"/>
</dbReference>
<dbReference type="SUPFAM" id="SSF47203">
    <property type="entry name" value="Acyl-CoA dehydrogenase C-terminal domain-like"/>
    <property type="match status" value="1"/>
</dbReference>
<accession>H0E702</accession>
<name>H0E702_9ACTN</name>
<dbReference type="PANTHER" id="PTHR43884:SF12">
    <property type="entry name" value="ISOVALERYL-COA DEHYDROGENASE, MITOCHONDRIAL-RELATED"/>
    <property type="match status" value="1"/>
</dbReference>
<dbReference type="InterPro" id="IPR037069">
    <property type="entry name" value="AcylCoA_DH/ox_N_sf"/>
</dbReference>
<comment type="similarity">
    <text evidence="2 6">Belongs to the acyl-CoA dehydrogenase family.</text>
</comment>
<gene>
    <name evidence="10" type="ORF">PAI11_26040</name>
</gene>
<dbReference type="InterPro" id="IPR006089">
    <property type="entry name" value="Acyl-CoA_DH_CS"/>
</dbReference>
<evidence type="ECO:0000256" key="4">
    <source>
        <dbReference type="ARBA" id="ARBA00022827"/>
    </source>
</evidence>
<dbReference type="Proteomes" id="UP000005143">
    <property type="component" value="Unassembled WGS sequence"/>
</dbReference>
<dbReference type="FunFam" id="2.40.110.10:FF:000009">
    <property type="entry name" value="Acyl-CoA dehydrogenase"/>
    <property type="match status" value="1"/>
</dbReference>
<evidence type="ECO:0000313" key="10">
    <source>
        <dbReference type="EMBL" id="EHN10544.1"/>
    </source>
</evidence>
<dbReference type="GO" id="GO:0050660">
    <property type="term" value="F:flavin adenine dinucleotide binding"/>
    <property type="evidence" value="ECO:0007669"/>
    <property type="project" value="InterPro"/>
</dbReference>
<dbReference type="EMBL" id="AGUD01000215">
    <property type="protein sequence ID" value="EHN10544.1"/>
    <property type="molecule type" value="Genomic_DNA"/>
</dbReference>
<keyword evidence="4 6" id="KW-0274">FAD</keyword>
<evidence type="ECO:0000256" key="2">
    <source>
        <dbReference type="ARBA" id="ARBA00009347"/>
    </source>
</evidence>
<dbReference type="GO" id="GO:0006552">
    <property type="term" value="P:L-leucine catabolic process"/>
    <property type="evidence" value="ECO:0007669"/>
    <property type="project" value="TreeGrafter"/>
</dbReference>
<sequence length="397" mass="42384">MSTLTANAGRGLTADQREIFATVDAFARDALHPLQQRMDDEEWWPPEVFPRLGEQGFLGVAVPTELGGVGADFVTECLVVQAISRWNPAIGLSYAAHENLCLDNVVANGSDAVRRRYAPGLCDGSLVGALGLTEPGAGSDALGGMRTTAVRDGDDYVLNGTKLFITNGTIADVVLTYAKTSPEAGPRGISAFVVETGTPGFRVAQKLVKMGLRGSQTAELVYEDVRVPAGNLLGEEDRGVAVVMNGLDRERVVIAFNALGIAERALDLSVSYAREREQFGRPIGANQLISGQVADMYTELEALRSLALDVAFEVQETPHGTAAQQVATRSAALVLLAGRTLNRITDRGVQIHGGGGYIWETEINRLYRTAKLYEIGAGTNEVRQSIVGSNLLGIKAR</sequence>
<evidence type="ECO:0000259" key="8">
    <source>
        <dbReference type="Pfam" id="PF02770"/>
    </source>
</evidence>
<dbReference type="OrthoDB" id="8876745at2"/>
<evidence type="ECO:0000256" key="5">
    <source>
        <dbReference type="ARBA" id="ARBA00023002"/>
    </source>
</evidence>
<dbReference type="PANTHER" id="PTHR43884">
    <property type="entry name" value="ACYL-COA DEHYDROGENASE"/>
    <property type="match status" value="1"/>
</dbReference>
<feature type="domain" description="Acyl-CoA dehydrogenase/oxidase N-terminal" evidence="9">
    <location>
        <begin position="13"/>
        <end position="124"/>
    </location>
</feature>
<organism evidence="10 11">
    <name type="scientific">Patulibacter medicamentivorans</name>
    <dbReference type="NCBI Taxonomy" id="1097667"/>
    <lineage>
        <taxon>Bacteria</taxon>
        <taxon>Bacillati</taxon>
        <taxon>Actinomycetota</taxon>
        <taxon>Thermoleophilia</taxon>
        <taxon>Solirubrobacterales</taxon>
        <taxon>Patulibacteraceae</taxon>
        <taxon>Patulibacter</taxon>
    </lineage>
</organism>
<dbReference type="InterPro" id="IPR013786">
    <property type="entry name" value="AcylCoA_DH/ox_N"/>
</dbReference>
<dbReference type="InterPro" id="IPR006091">
    <property type="entry name" value="Acyl-CoA_Oxase/DH_mid-dom"/>
</dbReference>
<evidence type="ECO:0000256" key="3">
    <source>
        <dbReference type="ARBA" id="ARBA00022630"/>
    </source>
</evidence>
<evidence type="ECO:0000259" key="7">
    <source>
        <dbReference type="Pfam" id="PF00441"/>
    </source>
</evidence>
<dbReference type="AlphaFoldDB" id="H0E702"/>
<dbReference type="RefSeq" id="WP_007575824.1">
    <property type="nucleotide sequence ID" value="NZ_AGUD01000215.1"/>
</dbReference>
<evidence type="ECO:0000256" key="1">
    <source>
        <dbReference type="ARBA" id="ARBA00001974"/>
    </source>
</evidence>
<reference evidence="10 11" key="1">
    <citation type="journal article" date="2013" name="Biodegradation">
        <title>Quantitative proteomic analysis of ibuprofen-degrading Patulibacter sp. strain I11.</title>
        <authorList>
            <person name="Almeida B."/>
            <person name="Kjeldal H."/>
            <person name="Lolas I."/>
            <person name="Knudsen A.D."/>
            <person name="Carvalho G."/>
            <person name="Nielsen K.L."/>
            <person name="Barreto Crespo M.T."/>
            <person name="Stensballe A."/>
            <person name="Nielsen J.L."/>
        </authorList>
    </citation>
    <scope>NUCLEOTIDE SEQUENCE [LARGE SCALE GENOMIC DNA]</scope>
    <source>
        <strain evidence="10 11">I11</strain>
    </source>
</reference>
<proteinExistence type="inferred from homology"/>
<keyword evidence="11" id="KW-1185">Reference proteome</keyword>
<dbReference type="PROSITE" id="PS00072">
    <property type="entry name" value="ACYL_COA_DH_1"/>
    <property type="match status" value="1"/>
</dbReference>
<feature type="domain" description="Acyl-CoA dehydrogenase/oxidase C-terminal" evidence="7">
    <location>
        <begin position="237"/>
        <end position="391"/>
    </location>
</feature>
<comment type="caution">
    <text evidence="10">The sequence shown here is derived from an EMBL/GenBank/DDBJ whole genome shotgun (WGS) entry which is preliminary data.</text>
</comment>
<evidence type="ECO:0000256" key="6">
    <source>
        <dbReference type="RuleBase" id="RU362125"/>
    </source>
</evidence>
<protein>
    <submittedName>
        <fullName evidence="10">Isovaleryl-CoA dehydrogenase</fullName>
    </submittedName>
</protein>
<dbReference type="InterPro" id="IPR046373">
    <property type="entry name" value="Acyl-CoA_Oxase/DH_mid-dom_sf"/>
</dbReference>
<dbReference type="Pfam" id="PF02770">
    <property type="entry name" value="Acyl-CoA_dh_M"/>
    <property type="match status" value="1"/>
</dbReference>
<dbReference type="Gene3D" id="2.40.110.10">
    <property type="entry name" value="Butyryl-CoA Dehydrogenase, subunit A, domain 2"/>
    <property type="match status" value="1"/>
</dbReference>
<dbReference type="Pfam" id="PF02771">
    <property type="entry name" value="Acyl-CoA_dh_N"/>
    <property type="match status" value="1"/>
</dbReference>
<dbReference type="FunFam" id="1.10.540.10:FF:000026">
    <property type="entry name" value="Acyl-CoA dehydrogenase medium chain"/>
    <property type="match status" value="1"/>
</dbReference>
<dbReference type="FunFam" id="1.20.140.10:FF:000001">
    <property type="entry name" value="Acyl-CoA dehydrogenase"/>
    <property type="match status" value="1"/>
</dbReference>
<feature type="domain" description="Acyl-CoA oxidase/dehydrogenase middle" evidence="8">
    <location>
        <begin position="129"/>
        <end position="225"/>
    </location>
</feature>
<dbReference type="SUPFAM" id="SSF56645">
    <property type="entry name" value="Acyl-CoA dehydrogenase NM domain-like"/>
    <property type="match status" value="1"/>
</dbReference>
<keyword evidence="5 6" id="KW-0560">Oxidoreductase</keyword>
<dbReference type="PATRIC" id="fig|1097667.3.peg.2584"/>
<comment type="cofactor">
    <cofactor evidence="1 6">
        <name>FAD</name>
        <dbReference type="ChEBI" id="CHEBI:57692"/>
    </cofactor>
</comment>
<keyword evidence="3 6" id="KW-0285">Flavoprotein</keyword>